<dbReference type="RefSeq" id="WP_072901344.1">
    <property type="nucleotide sequence ID" value="NZ_FRAD01000003.1"/>
</dbReference>
<protein>
    <recommendedName>
        <fullName evidence="6">Large ribosomal subunit protein bL21</fullName>
    </recommendedName>
</protein>
<dbReference type="HAMAP" id="MF_01363">
    <property type="entry name" value="Ribosomal_bL21"/>
    <property type="match status" value="1"/>
</dbReference>
<name>A0A1M6JJE9_9CLOT</name>
<dbReference type="Proteomes" id="UP000183952">
    <property type="component" value="Unassembled WGS sequence"/>
</dbReference>
<dbReference type="STRING" id="1121331.SAMN02745248_00215"/>
<comment type="similarity">
    <text evidence="1 6 7">Belongs to the bacterial ribosomal protein bL21 family.</text>
</comment>
<gene>
    <name evidence="6" type="primary">rplU</name>
    <name evidence="8" type="ORF">SAMN02745248_00215</name>
</gene>
<accession>A0A1M6JJE9</accession>
<sequence length="103" mass="11505">MYAIIATGGKQYKVQEGDVIFVEKLNAEVETSVELNEVLAVGKEDGLVLGKPVVEGAKVVAKVLEQGKAKKVIVFKYKPKKDFRKKNGHRQMYTKLQIEKIEA</sequence>
<evidence type="ECO:0000256" key="4">
    <source>
        <dbReference type="ARBA" id="ARBA00022980"/>
    </source>
</evidence>
<dbReference type="PANTHER" id="PTHR21349">
    <property type="entry name" value="50S RIBOSOMAL PROTEIN L21"/>
    <property type="match status" value="1"/>
</dbReference>
<evidence type="ECO:0000256" key="2">
    <source>
        <dbReference type="ARBA" id="ARBA00022730"/>
    </source>
</evidence>
<dbReference type="NCBIfam" id="TIGR00061">
    <property type="entry name" value="L21"/>
    <property type="match status" value="1"/>
</dbReference>
<dbReference type="PANTHER" id="PTHR21349:SF0">
    <property type="entry name" value="LARGE RIBOSOMAL SUBUNIT PROTEIN BL21M"/>
    <property type="match status" value="1"/>
</dbReference>
<dbReference type="GO" id="GO:0019843">
    <property type="term" value="F:rRNA binding"/>
    <property type="evidence" value="ECO:0007669"/>
    <property type="project" value="UniProtKB-UniRule"/>
</dbReference>
<dbReference type="GO" id="GO:0003735">
    <property type="term" value="F:structural constituent of ribosome"/>
    <property type="evidence" value="ECO:0007669"/>
    <property type="project" value="InterPro"/>
</dbReference>
<evidence type="ECO:0000256" key="3">
    <source>
        <dbReference type="ARBA" id="ARBA00022884"/>
    </source>
</evidence>
<dbReference type="GO" id="GO:0006412">
    <property type="term" value="P:translation"/>
    <property type="evidence" value="ECO:0007669"/>
    <property type="project" value="UniProtKB-UniRule"/>
</dbReference>
<keyword evidence="3 6" id="KW-0694">RNA-binding</keyword>
<dbReference type="InterPro" id="IPR036164">
    <property type="entry name" value="bL21-like_sf"/>
</dbReference>
<dbReference type="Pfam" id="PF00829">
    <property type="entry name" value="Ribosomal_L21p"/>
    <property type="match status" value="1"/>
</dbReference>
<evidence type="ECO:0000256" key="7">
    <source>
        <dbReference type="RuleBase" id="RU000562"/>
    </source>
</evidence>
<dbReference type="PROSITE" id="PS01169">
    <property type="entry name" value="RIBOSOMAL_L21"/>
    <property type="match status" value="1"/>
</dbReference>
<evidence type="ECO:0000313" key="9">
    <source>
        <dbReference type="Proteomes" id="UP000183952"/>
    </source>
</evidence>
<evidence type="ECO:0000313" key="8">
    <source>
        <dbReference type="EMBL" id="SHJ46806.1"/>
    </source>
</evidence>
<evidence type="ECO:0000256" key="6">
    <source>
        <dbReference type="HAMAP-Rule" id="MF_01363"/>
    </source>
</evidence>
<reference evidence="8 9" key="1">
    <citation type="submission" date="2016-11" db="EMBL/GenBank/DDBJ databases">
        <authorList>
            <person name="Jaros S."/>
            <person name="Januszkiewicz K."/>
            <person name="Wedrychowicz H."/>
        </authorList>
    </citation>
    <scope>NUCLEOTIDE SEQUENCE [LARGE SCALE GENOMIC DNA]</scope>
    <source>
        <strain evidence="8 9">DSM 3090</strain>
    </source>
</reference>
<keyword evidence="9" id="KW-1185">Reference proteome</keyword>
<proteinExistence type="inferred from homology"/>
<dbReference type="InterPro" id="IPR018258">
    <property type="entry name" value="Ribosomal_bL21_CS"/>
</dbReference>
<keyword evidence="2 6" id="KW-0699">rRNA-binding</keyword>
<comment type="function">
    <text evidence="6 7">This protein binds to 23S rRNA in the presence of protein L20.</text>
</comment>
<dbReference type="InterPro" id="IPR001787">
    <property type="entry name" value="Ribosomal_bL21"/>
</dbReference>
<dbReference type="GO" id="GO:1990904">
    <property type="term" value="C:ribonucleoprotein complex"/>
    <property type="evidence" value="ECO:0007669"/>
    <property type="project" value="UniProtKB-KW"/>
</dbReference>
<dbReference type="AlphaFoldDB" id="A0A1M6JJE9"/>
<organism evidence="8 9">
    <name type="scientific">Hathewaya proteolytica DSM 3090</name>
    <dbReference type="NCBI Taxonomy" id="1121331"/>
    <lineage>
        <taxon>Bacteria</taxon>
        <taxon>Bacillati</taxon>
        <taxon>Bacillota</taxon>
        <taxon>Clostridia</taxon>
        <taxon>Eubacteriales</taxon>
        <taxon>Clostridiaceae</taxon>
        <taxon>Hathewaya</taxon>
    </lineage>
</organism>
<dbReference type="SUPFAM" id="SSF141091">
    <property type="entry name" value="L21p-like"/>
    <property type="match status" value="1"/>
</dbReference>
<dbReference type="GO" id="GO:0005840">
    <property type="term" value="C:ribosome"/>
    <property type="evidence" value="ECO:0007669"/>
    <property type="project" value="UniProtKB-KW"/>
</dbReference>
<evidence type="ECO:0000256" key="5">
    <source>
        <dbReference type="ARBA" id="ARBA00023274"/>
    </source>
</evidence>
<keyword evidence="4 6" id="KW-0689">Ribosomal protein</keyword>
<dbReference type="GO" id="GO:0005737">
    <property type="term" value="C:cytoplasm"/>
    <property type="evidence" value="ECO:0007669"/>
    <property type="project" value="UniProtKB-ARBA"/>
</dbReference>
<comment type="subunit">
    <text evidence="6">Part of the 50S ribosomal subunit. Contacts protein L20.</text>
</comment>
<dbReference type="InterPro" id="IPR028909">
    <property type="entry name" value="bL21-like"/>
</dbReference>
<keyword evidence="5 6" id="KW-0687">Ribonucleoprotein</keyword>
<evidence type="ECO:0000256" key="1">
    <source>
        <dbReference type="ARBA" id="ARBA00008563"/>
    </source>
</evidence>
<dbReference type="EMBL" id="FRAD01000003">
    <property type="protein sequence ID" value="SHJ46806.1"/>
    <property type="molecule type" value="Genomic_DNA"/>
</dbReference>
<dbReference type="OrthoDB" id="9813334at2"/>